<sequence>MPVIRIWGGPPGLATEAWIKTINTFCHGQGKWNTEELNNSFCLRLHCPGPDSIVVYTRELFIFVEANGFIRSYNITSGRWNEECVTADRTIYASRMRYAFESNGELMLVHCSTNFEYGVSRFNWSEKCWLPLNNLSDQTLYVSLNSFCFKAIEEEEPNNLVLQNKIHVLSNSQQNVYDLKGGTVSEVFVYYPACMIRGGGLQVDESTFWLKPPGNIVSRKH</sequence>
<dbReference type="SUPFAM" id="SSF50965">
    <property type="entry name" value="Galactose oxidase, central domain"/>
    <property type="match status" value="1"/>
</dbReference>
<evidence type="ECO:0000313" key="3">
    <source>
        <dbReference type="Proteomes" id="UP001237642"/>
    </source>
</evidence>
<dbReference type="AlphaFoldDB" id="A0AAD8LZ09"/>
<organism evidence="2 3">
    <name type="scientific">Heracleum sosnowskyi</name>
    <dbReference type="NCBI Taxonomy" id="360622"/>
    <lineage>
        <taxon>Eukaryota</taxon>
        <taxon>Viridiplantae</taxon>
        <taxon>Streptophyta</taxon>
        <taxon>Embryophyta</taxon>
        <taxon>Tracheophyta</taxon>
        <taxon>Spermatophyta</taxon>
        <taxon>Magnoliopsida</taxon>
        <taxon>eudicotyledons</taxon>
        <taxon>Gunneridae</taxon>
        <taxon>Pentapetalae</taxon>
        <taxon>asterids</taxon>
        <taxon>campanulids</taxon>
        <taxon>Apiales</taxon>
        <taxon>Apiaceae</taxon>
        <taxon>Apioideae</taxon>
        <taxon>apioid superclade</taxon>
        <taxon>Tordylieae</taxon>
        <taxon>Tordyliinae</taxon>
        <taxon>Heracleum</taxon>
    </lineage>
</organism>
<evidence type="ECO:0000259" key="1">
    <source>
        <dbReference type="Pfam" id="PF03478"/>
    </source>
</evidence>
<dbReference type="Pfam" id="PF03478">
    <property type="entry name" value="Beta-prop_KIB1-4"/>
    <property type="match status" value="1"/>
</dbReference>
<dbReference type="InterPro" id="IPR011043">
    <property type="entry name" value="Gal_Oxase/kelch_b-propeller"/>
</dbReference>
<name>A0AAD8LZ09_9APIA</name>
<reference evidence="2" key="1">
    <citation type="submission" date="2023-02" db="EMBL/GenBank/DDBJ databases">
        <title>Genome of toxic invasive species Heracleum sosnowskyi carries increased number of genes despite the absence of recent whole-genome duplications.</title>
        <authorList>
            <person name="Schelkunov M."/>
            <person name="Shtratnikova V."/>
            <person name="Makarenko M."/>
            <person name="Klepikova A."/>
            <person name="Omelchenko D."/>
            <person name="Novikova G."/>
            <person name="Obukhova E."/>
            <person name="Bogdanov V."/>
            <person name="Penin A."/>
            <person name="Logacheva M."/>
        </authorList>
    </citation>
    <scope>NUCLEOTIDE SEQUENCE</scope>
    <source>
        <strain evidence="2">Hsosn_3</strain>
        <tissue evidence="2">Leaf</tissue>
    </source>
</reference>
<protein>
    <recommendedName>
        <fullName evidence="1">KIB1-4 beta-propeller domain-containing protein</fullName>
    </recommendedName>
</protein>
<gene>
    <name evidence="2" type="ORF">POM88_052083</name>
</gene>
<dbReference type="InterPro" id="IPR005174">
    <property type="entry name" value="KIB1-4_b-propeller"/>
</dbReference>
<feature type="domain" description="KIB1-4 beta-propeller" evidence="1">
    <location>
        <begin position="27"/>
        <end position="169"/>
    </location>
</feature>
<proteinExistence type="predicted"/>
<comment type="caution">
    <text evidence="2">The sequence shown here is derived from an EMBL/GenBank/DDBJ whole genome shotgun (WGS) entry which is preliminary data.</text>
</comment>
<reference evidence="2" key="2">
    <citation type="submission" date="2023-05" db="EMBL/GenBank/DDBJ databases">
        <authorList>
            <person name="Schelkunov M.I."/>
        </authorList>
    </citation>
    <scope>NUCLEOTIDE SEQUENCE</scope>
    <source>
        <strain evidence="2">Hsosn_3</strain>
        <tissue evidence="2">Leaf</tissue>
    </source>
</reference>
<accession>A0AAD8LZ09</accession>
<dbReference type="EMBL" id="JAUIZM010000012">
    <property type="protein sequence ID" value="KAK1353718.1"/>
    <property type="molecule type" value="Genomic_DNA"/>
</dbReference>
<dbReference type="Proteomes" id="UP001237642">
    <property type="component" value="Unassembled WGS sequence"/>
</dbReference>
<evidence type="ECO:0000313" key="2">
    <source>
        <dbReference type="EMBL" id="KAK1353718.1"/>
    </source>
</evidence>
<keyword evidence="3" id="KW-1185">Reference proteome</keyword>